<keyword evidence="2" id="KW-1185">Reference proteome</keyword>
<protein>
    <submittedName>
        <fullName evidence="1">Uncharacterized protein</fullName>
    </submittedName>
</protein>
<evidence type="ECO:0000313" key="1">
    <source>
        <dbReference type="EMBL" id="KAF8425355.1"/>
    </source>
</evidence>
<reference evidence="1" key="1">
    <citation type="submission" date="2019-10" db="EMBL/GenBank/DDBJ databases">
        <authorList>
            <consortium name="DOE Joint Genome Institute"/>
            <person name="Kuo A."/>
            <person name="Miyauchi S."/>
            <person name="Kiss E."/>
            <person name="Drula E."/>
            <person name="Kohler A."/>
            <person name="Sanchez-Garcia M."/>
            <person name="Andreopoulos B."/>
            <person name="Barry K.W."/>
            <person name="Bonito G."/>
            <person name="Buee M."/>
            <person name="Carver A."/>
            <person name="Chen C."/>
            <person name="Cichocki N."/>
            <person name="Clum A."/>
            <person name="Culley D."/>
            <person name="Crous P.W."/>
            <person name="Fauchery L."/>
            <person name="Girlanda M."/>
            <person name="Hayes R."/>
            <person name="Keri Z."/>
            <person name="LaButti K."/>
            <person name="Lipzen A."/>
            <person name="Lombard V."/>
            <person name="Magnuson J."/>
            <person name="Maillard F."/>
            <person name="Morin E."/>
            <person name="Murat C."/>
            <person name="Nolan M."/>
            <person name="Ohm R."/>
            <person name="Pangilinan J."/>
            <person name="Pereira M."/>
            <person name="Perotto S."/>
            <person name="Peter M."/>
            <person name="Riley R."/>
            <person name="Sitrit Y."/>
            <person name="Stielow B."/>
            <person name="Szollosi G."/>
            <person name="Zifcakova L."/>
            <person name="Stursova M."/>
            <person name="Spatafora J.W."/>
            <person name="Tedersoo L."/>
            <person name="Vaario L.-M."/>
            <person name="Yamada A."/>
            <person name="Yan M."/>
            <person name="Wang P."/>
            <person name="Xu J."/>
            <person name="Bruns T."/>
            <person name="Baldrian P."/>
            <person name="Vilgalys R."/>
            <person name="Henrissat B."/>
            <person name="Grigoriev I.V."/>
            <person name="Hibbett D."/>
            <person name="Nagy L.G."/>
            <person name="Martin F.M."/>
        </authorList>
    </citation>
    <scope>NUCLEOTIDE SEQUENCE</scope>
    <source>
        <strain evidence="1">BED1</strain>
    </source>
</reference>
<reference evidence="1" key="2">
    <citation type="journal article" date="2020" name="Nat. Commun.">
        <title>Large-scale genome sequencing of mycorrhizal fungi provides insights into the early evolution of symbiotic traits.</title>
        <authorList>
            <person name="Miyauchi S."/>
            <person name="Kiss E."/>
            <person name="Kuo A."/>
            <person name="Drula E."/>
            <person name="Kohler A."/>
            <person name="Sanchez-Garcia M."/>
            <person name="Morin E."/>
            <person name="Andreopoulos B."/>
            <person name="Barry K.W."/>
            <person name="Bonito G."/>
            <person name="Buee M."/>
            <person name="Carver A."/>
            <person name="Chen C."/>
            <person name="Cichocki N."/>
            <person name="Clum A."/>
            <person name="Culley D."/>
            <person name="Crous P.W."/>
            <person name="Fauchery L."/>
            <person name="Girlanda M."/>
            <person name="Hayes R.D."/>
            <person name="Keri Z."/>
            <person name="LaButti K."/>
            <person name="Lipzen A."/>
            <person name="Lombard V."/>
            <person name="Magnuson J."/>
            <person name="Maillard F."/>
            <person name="Murat C."/>
            <person name="Nolan M."/>
            <person name="Ohm R.A."/>
            <person name="Pangilinan J."/>
            <person name="Pereira M.F."/>
            <person name="Perotto S."/>
            <person name="Peter M."/>
            <person name="Pfister S."/>
            <person name="Riley R."/>
            <person name="Sitrit Y."/>
            <person name="Stielow J.B."/>
            <person name="Szollosi G."/>
            <person name="Zifcakova L."/>
            <person name="Stursova M."/>
            <person name="Spatafora J.W."/>
            <person name="Tedersoo L."/>
            <person name="Vaario L.M."/>
            <person name="Yamada A."/>
            <person name="Yan M."/>
            <person name="Wang P."/>
            <person name="Xu J."/>
            <person name="Bruns T."/>
            <person name="Baldrian P."/>
            <person name="Vilgalys R."/>
            <person name="Dunand C."/>
            <person name="Henrissat B."/>
            <person name="Grigoriev I.V."/>
            <person name="Hibbett D."/>
            <person name="Nagy L.G."/>
            <person name="Martin F.M."/>
        </authorList>
    </citation>
    <scope>NUCLEOTIDE SEQUENCE</scope>
    <source>
        <strain evidence="1">BED1</strain>
    </source>
</reference>
<feature type="non-terminal residue" evidence="1">
    <location>
        <position position="56"/>
    </location>
</feature>
<accession>A0AAD4G7V3</accession>
<name>A0AAD4G7V3_BOLED</name>
<sequence>MASDFTPVDYVAEQVGGSHRSHSPAIQTPTRLRTRIKATARDNGLIRGAQDRRARM</sequence>
<comment type="caution">
    <text evidence="1">The sequence shown here is derived from an EMBL/GenBank/DDBJ whole genome shotgun (WGS) entry which is preliminary data.</text>
</comment>
<gene>
    <name evidence="1" type="ORF">L210DRAFT_877870</name>
</gene>
<proteinExistence type="predicted"/>
<dbReference type="EMBL" id="WHUW01000096">
    <property type="protein sequence ID" value="KAF8425355.1"/>
    <property type="molecule type" value="Genomic_DNA"/>
</dbReference>
<dbReference type="Proteomes" id="UP001194468">
    <property type="component" value="Unassembled WGS sequence"/>
</dbReference>
<organism evidence="1 2">
    <name type="scientific">Boletus edulis BED1</name>
    <dbReference type="NCBI Taxonomy" id="1328754"/>
    <lineage>
        <taxon>Eukaryota</taxon>
        <taxon>Fungi</taxon>
        <taxon>Dikarya</taxon>
        <taxon>Basidiomycota</taxon>
        <taxon>Agaricomycotina</taxon>
        <taxon>Agaricomycetes</taxon>
        <taxon>Agaricomycetidae</taxon>
        <taxon>Boletales</taxon>
        <taxon>Boletineae</taxon>
        <taxon>Boletaceae</taxon>
        <taxon>Boletoideae</taxon>
        <taxon>Boletus</taxon>
    </lineage>
</organism>
<dbReference type="AlphaFoldDB" id="A0AAD4G7V3"/>
<evidence type="ECO:0000313" key="2">
    <source>
        <dbReference type="Proteomes" id="UP001194468"/>
    </source>
</evidence>